<dbReference type="OrthoDB" id="1731983at2759"/>
<dbReference type="PANTHER" id="PTHR32487:SF29">
    <property type="entry name" value="NAD-DEPENDENT EPIMERASE_DEHYDRATASE DOMAIN-CONTAINING PROTEIN"/>
    <property type="match status" value="1"/>
</dbReference>
<protein>
    <recommendedName>
        <fullName evidence="1">PRISE-like Rossmann-fold domain-containing protein</fullName>
    </recommendedName>
</protein>
<sequence>MTEKIFKLRDAGIYHGLPVYEPSVKGLTAIVTGANGISGYHMVRVLAESPERWSKIYCLSRRPPQLPLPPNAEHIPLDFLQQPEAIADVLKAKAVNADYVFFFSYIQVAPKAGGTLWSNAQEMCNVNTKLLSNFLEALPQANIKPRRILLQTGAKNYGMHLGHTMIPQEEADPRVTLEPNFYYAQEDYLFEYCKKHDIGWNICMPSFILGAVPDAAMNVCLPLAIYASVTKHLGWKLEYPSDLNAWECPQSQSSSMLNAYMEEWSVLTPEAKNQKFNAFDDSAFTWGKFWPKLAAVYDVEYTRPNPDDKYIEIPHPYPMAPRGFGPNPGNRMKFTLVDWAKKPEVQAAWKELAAKHDLLDKELRDVDRIFSFTDAALSWNQSIYFSSDKARALGWHGHVNSTESIFNVLKEFEAIKMIPPVPKHA</sequence>
<dbReference type="CDD" id="cd08948">
    <property type="entry name" value="5beta-POR_like_SDR_a"/>
    <property type="match status" value="1"/>
</dbReference>
<evidence type="ECO:0000259" key="1">
    <source>
        <dbReference type="Pfam" id="PF22917"/>
    </source>
</evidence>
<dbReference type="SUPFAM" id="SSF51735">
    <property type="entry name" value="NAD(P)-binding Rossmann-fold domains"/>
    <property type="match status" value="1"/>
</dbReference>
<dbReference type="InterPro" id="IPR036291">
    <property type="entry name" value="NAD(P)-bd_dom_sf"/>
</dbReference>
<feature type="domain" description="PRISE-like Rossmann-fold" evidence="1">
    <location>
        <begin position="29"/>
        <end position="305"/>
    </location>
</feature>
<dbReference type="HOGENOM" id="CLU_030125_1_1_1"/>
<dbReference type="RefSeq" id="XP_016216813.1">
    <property type="nucleotide sequence ID" value="XM_016355677.1"/>
</dbReference>
<dbReference type="Gene3D" id="3.40.50.720">
    <property type="entry name" value="NAD(P)-binding Rossmann-like Domain"/>
    <property type="match status" value="1"/>
</dbReference>
<dbReference type="Proteomes" id="UP000053259">
    <property type="component" value="Unassembled WGS sequence"/>
</dbReference>
<evidence type="ECO:0000313" key="2">
    <source>
        <dbReference type="EMBL" id="KIW06944.1"/>
    </source>
</evidence>
<organism evidence="2 3">
    <name type="scientific">Verruconis gallopava</name>
    <dbReference type="NCBI Taxonomy" id="253628"/>
    <lineage>
        <taxon>Eukaryota</taxon>
        <taxon>Fungi</taxon>
        <taxon>Dikarya</taxon>
        <taxon>Ascomycota</taxon>
        <taxon>Pezizomycotina</taxon>
        <taxon>Dothideomycetes</taxon>
        <taxon>Pleosporomycetidae</taxon>
        <taxon>Venturiales</taxon>
        <taxon>Sympoventuriaceae</taxon>
        <taxon>Verruconis</taxon>
    </lineage>
</organism>
<dbReference type="AlphaFoldDB" id="A0A0D2B6U7"/>
<dbReference type="VEuPathDB" id="FungiDB:PV09_02605"/>
<evidence type="ECO:0000313" key="3">
    <source>
        <dbReference type="Proteomes" id="UP000053259"/>
    </source>
</evidence>
<dbReference type="EMBL" id="KN847534">
    <property type="protein sequence ID" value="KIW06944.1"/>
    <property type="molecule type" value="Genomic_DNA"/>
</dbReference>
<proteinExistence type="predicted"/>
<dbReference type="InterPro" id="IPR055222">
    <property type="entry name" value="PRISE-like_Rossmann-fold"/>
</dbReference>
<accession>A0A0D2B6U7</accession>
<dbReference type="InParanoid" id="A0A0D2B6U7"/>
<dbReference type="PANTHER" id="PTHR32487">
    <property type="entry name" value="3-OXO-DELTA(4,5)-STEROID 5-BETA-REDUCTASE"/>
    <property type="match status" value="1"/>
</dbReference>
<gene>
    <name evidence="2" type="ORF">PV09_02605</name>
</gene>
<name>A0A0D2B6U7_9PEZI</name>
<reference evidence="2 3" key="1">
    <citation type="submission" date="2015-01" db="EMBL/GenBank/DDBJ databases">
        <title>The Genome Sequence of Ochroconis gallopava CBS43764.</title>
        <authorList>
            <consortium name="The Broad Institute Genomics Platform"/>
            <person name="Cuomo C."/>
            <person name="de Hoog S."/>
            <person name="Gorbushina A."/>
            <person name="Stielow B."/>
            <person name="Teixiera M."/>
            <person name="Abouelleil A."/>
            <person name="Chapman S.B."/>
            <person name="Priest M."/>
            <person name="Young S.K."/>
            <person name="Wortman J."/>
            <person name="Nusbaum C."/>
            <person name="Birren B."/>
        </authorList>
    </citation>
    <scope>NUCLEOTIDE SEQUENCE [LARGE SCALE GENOMIC DNA]</scope>
    <source>
        <strain evidence="2 3">CBS 43764</strain>
    </source>
</reference>
<keyword evidence="3" id="KW-1185">Reference proteome</keyword>
<dbReference type="STRING" id="253628.A0A0D2B6U7"/>
<dbReference type="GeneID" id="27310578"/>
<dbReference type="Pfam" id="PF22917">
    <property type="entry name" value="PRISE"/>
    <property type="match status" value="1"/>
</dbReference>